<dbReference type="Pfam" id="PF00583">
    <property type="entry name" value="Acetyltransf_1"/>
    <property type="match status" value="1"/>
</dbReference>
<evidence type="ECO:0000256" key="1">
    <source>
        <dbReference type="ARBA" id="ARBA00022679"/>
    </source>
</evidence>
<dbReference type="RefSeq" id="WP_012372980.1">
    <property type="nucleotide sequence ID" value="NC_010571.1"/>
</dbReference>
<keyword evidence="1 5" id="KW-0808">Transferase</keyword>
<proteinExistence type="predicted"/>
<keyword evidence="2" id="KW-0012">Acyltransferase</keyword>
<feature type="region of interest" description="Disordered" evidence="3">
    <location>
        <begin position="1"/>
        <end position="23"/>
    </location>
</feature>
<dbReference type="CDD" id="cd04301">
    <property type="entry name" value="NAT_SF"/>
    <property type="match status" value="1"/>
</dbReference>
<dbReference type="GO" id="GO:0016747">
    <property type="term" value="F:acyltransferase activity, transferring groups other than amino-acyl groups"/>
    <property type="evidence" value="ECO:0007669"/>
    <property type="project" value="InterPro"/>
</dbReference>
<dbReference type="eggNOG" id="COG0456">
    <property type="taxonomic scope" value="Bacteria"/>
</dbReference>
<dbReference type="InterPro" id="IPR050832">
    <property type="entry name" value="Bact_Acetyltransf"/>
</dbReference>
<dbReference type="HOGENOM" id="CLU_119473_0_0_0"/>
<dbReference type="AlphaFoldDB" id="B1ZN73"/>
<dbReference type="PANTHER" id="PTHR43877:SF2">
    <property type="entry name" value="AMINOALKYLPHOSPHONATE N-ACETYLTRANSFERASE-RELATED"/>
    <property type="match status" value="1"/>
</dbReference>
<dbReference type="InterPro" id="IPR000182">
    <property type="entry name" value="GNAT_dom"/>
</dbReference>
<dbReference type="EMBL" id="CP001032">
    <property type="protein sequence ID" value="ACB73442.1"/>
    <property type="molecule type" value="Genomic_DNA"/>
</dbReference>
<dbReference type="PANTHER" id="PTHR43877">
    <property type="entry name" value="AMINOALKYLPHOSPHONATE N-ACETYLTRANSFERASE-RELATED-RELATED"/>
    <property type="match status" value="1"/>
</dbReference>
<dbReference type="Gene3D" id="3.40.630.30">
    <property type="match status" value="1"/>
</dbReference>
<feature type="domain" description="N-acetyltransferase" evidence="4">
    <location>
        <begin position="54"/>
        <end position="181"/>
    </location>
</feature>
<evidence type="ECO:0000259" key="4">
    <source>
        <dbReference type="PROSITE" id="PS51186"/>
    </source>
</evidence>
<dbReference type="SUPFAM" id="SSF55729">
    <property type="entry name" value="Acyl-CoA N-acyltransferases (Nat)"/>
    <property type="match status" value="1"/>
</dbReference>
<sequence length="181" mass="20689">MCSPHSTCSHPAERSVPRAPRPAPRWLDRSERKRIPALAEFFTENVSTCYISHTELWSGRARDFGHWAPGLRKVIAKELRETFRDRHKRIAVIERNGELAGMAVVVDLGRYALLEDIVIRRTTRGRGVGRTLVRWIFAKLRAAGKASVFLESGGRNTAAHRFFRHQGFRRISISMCRRLAA</sequence>
<dbReference type="STRING" id="452637.Oter_0151"/>
<evidence type="ECO:0000256" key="2">
    <source>
        <dbReference type="ARBA" id="ARBA00023315"/>
    </source>
</evidence>
<dbReference type="InterPro" id="IPR016181">
    <property type="entry name" value="Acyl_CoA_acyltransferase"/>
</dbReference>
<keyword evidence="6" id="KW-1185">Reference proteome</keyword>
<gene>
    <name evidence="5" type="ordered locus">Oter_0151</name>
</gene>
<evidence type="ECO:0000313" key="6">
    <source>
        <dbReference type="Proteomes" id="UP000007013"/>
    </source>
</evidence>
<evidence type="ECO:0000313" key="5">
    <source>
        <dbReference type="EMBL" id="ACB73442.1"/>
    </source>
</evidence>
<reference evidence="5 6" key="1">
    <citation type="journal article" date="2011" name="J. Bacteriol.">
        <title>Genome sequence of the verrucomicrobium Opitutus terrae PB90-1, an abundant inhabitant of rice paddy soil ecosystems.</title>
        <authorList>
            <person name="van Passel M.W."/>
            <person name="Kant R."/>
            <person name="Palva A."/>
            <person name="Copeland A."/>
            <person name="Lucas S."/>
            <person name="Lapidus A."/>
            <person name="Glavina del Rio T."/>
            <person name="Pitluck S."/>
            <person name="Goltsman E."/>
            <person name="Clum A."/>
            <person name="Sun H."/>
            <person name="Schmutz J."/>
            <person name="Larimer F.W."/>
            <person name="Land M.L."/>
            <person name="Hauser L."/>
            <person name="Kyrpides N."/>
            <person name="Mikhailova N."/>
            <person name="Richardson P.P."/>
            <person name="Janssen P.H."/>
            <person name="de Vos W.M."/>
            <person name="Smidt H."/>
        </authorList>
    </citation>
    <scope>NUCLEOTIDE SEQUENCE [LARGE SCALE GENOMIC DNA]</scope>
    <source>
        <strain evidence="6">DSM 11246 / JCM 15787 / PB90-1</strain>
    </source>
</reference>
<name>B1ZN73_OPITP</name>
<organism evidence="5 6">
    <name type="scientific">Opitutus terrae (strain DSM 11246 / JCM 15787 / PB90-1)</name>
    <dbReference type="NCBI Taxonomy" id="452637"/>
    <lineage>
        <taxon>Bacteria</taxon>
        <taxon>Pseudomonadati</taxon>
        <taxon>Verrucomicrobiota</taxon>
        <taxon>Opitutia</taxon>
        <taxon>Opitutales</taxon>
        <taxon>Opitutaceae</taxon>
        <taxon>Opitutus</taxon>
    </lineage>
</organism>
<evidence type="ECO:0000256" key="3">
    <source>
        <dbReference type="SAM" id="MobiDB-lite"/>
    </source>
</evidence>
<dbReference type="OrthoDB" id="9797826at2"/>
<accession>B1ZN73</accession>
<protein>
    <submittedName>
        <fullName evidence="5">GCN5-related N-acetyltransferase</fullName>
    </submittedName>
</protein>
<dbReference type="PROSITE" id="PS51186">
    <property type="entry name" value="GNAT"/>
    <property type="match status" value="1"/>
</dbReference>
<dbReference type="KEGG" id="ote:Oter_0151"/>
<dbReference type="Proteomes" id="UP000007013">
    <property type="component" value="Chromosome"/>
</dbReference>